<evidence type="ECO:0000313" key="2">
    <source>
        <dbReference type="EMBL" id="MFD1542079.1"/>
    </source>
</evidence>
<organism evidence="2 3">
    <name type="scientific">Nonomuraea guangzhouensis</name>
    <dbReference type="NCBI Taxonomy" id="1291555"/>
    <lineage>
        <taxon>Bacteria</taxon>
        <taxon>Bacillati</taxon>
        <taxon>Actinomycetota</taxon>
        <taxon>Actinomycetes</taxon>
        <taxon>Streptosporangiales</taxon>
        <taxon>Streptosporangiaceae</taxon>
        <taxon>Nonomuraea</taxon>
    </lineage>
</organism>
<feature type="region of interest" description="Disordered" evidence="1">
    <location>
        <begin position="1"/>
        <end position="25"/>
    </location>
</feature>
<protein>
    <submittedName>
        <fullName evidence="2">Uncharacterized protein</fullName>
    </submittedName>
</protein>
<keyword evidence="3" id="KW-1185">Reference proteome</keyword>
<name>A0ABW4GI17_9ACTN</name>
<evidence type="ECO:0000256" key="1">
    <source>
        <dbReference type="SAM" id="MobiDB-lite"/>
    </source>
</evidence>
<dbReference type="EMBL" id="JBHUCM010000031">
    <property type="protein sequence ID" value="MFD1542079.1"/>
    <property type="molecule type" value="Genomic_DNA"/>
</dbReference>
<proteinExistence type="predicted"/>
<accession>A0ABW4GI17</accession>
<dbReference type="RefSeq" id="WP_219538211.1">
    <property type="nucleotide sequence ID" value="NZ_JAHKRM010000045.1"/>
</dbReference>
<reference evidence="3" key="1">
    <citation type="journal article" date="2019" name="Int. J. Syst. Evol. Microbiol.">
        <title>The Global Catalogue of Microorganisms (GCM) 10K type strain sequencing project: providing services to taxonomists for standard genome sequencing and annotation.</title>
        <authorList>
            <consortium name="The Broad Institute Genomics Platform"/>
            <consortium name="The Broad Institute Genome Sequencing Center for Infectious Disease"/>
            <person name="Wu L."/>
            <person name="Ma J."/>
        </authorList>
    </citation>
    <scope>NUCLEOTIDE SEQUENCE [LARGE SCALE GENOMIC DNA]</scope>
    <source>
        <strain evidence="3">CGMCC 1.15399</strain>
    </source>
</reference>
<sequence>MRASAKPRRACSWTPTQAISSPKAPPAKHCVIVVGKAPPGRPSPIRSSACSGDHATAQREAGATATALLMEWFWNANNSPPNLTHIHGDYGDCDSAG</sequence>
<feature type="region of interest" description="Disordered" evidence="1">
    <location>
        <begin position="37"/>
        <end position="58"/>
    </location>
</feature>
<comment type="caution">
    <text evidence="2">The sequence shown here is derived from an EMBL/GenBank/DDBJ whole genome shotgun (WGS) entry which is preliminary data.</text>
</comment>
<gene>
    <name evidence="2" type="ORF">ACFSJ0_33860</name>
</gene>
<dbReference type="Proteomes" id="UP001597097">
    <property type="component" value="Unassembled WGS sequence"/>
</dbReference>
<evidence type="ECO:0000313" key="3">
    <source>
        <dbReference type="Proteomes" id="UP001597097"/>
    </source>
</evidence>